<dbReference type="AlphaFoldDB" id="A0AAN5A0M9"/>
<organism evidence="1 2">
    <name type="scientific">Allgaiera indica</name>
    <dbReference type="NCBI Taxonomy" id="765699"/>
    <lineage>
        <taxon>Bacteria</taxon>
        <taxon>Pseudomonadati</taxon>
        <taxon>Pseudomonadota</taxon>
        <taxon>Alphaproteobacteria</taxon>
        <taxon>Rhodobacterales</taxon>
        <taxon>Paracoccaceae</taxon>
        <taxon>Allgaiera</taxon>
    </lineage>
</organism>
<reference evidence="1" key="1">
    <citation type="journal article" date="2014" name="Int. J. Syst. Evol. Microbiol.">
        <title>Complete genome sequence of Corynebacterium casei LMG S-19264T (=DSM 44701T), isolated from a smear-ripened cheese.</title>
        <authorList>
            <consortium name="US DOE Joint Genome Institute (JGI-PGF)"/>
            <person name="Walter F."/>
            <person name="Albersmeier A."/>
            <person name="Kalinowski J."/>
            <person name="Ruckert C."/>
        </authorList>
    </citation>
    <scope>NUCLEOTIDE SEQUENCE</scope>
    <source>
        <strain evidence="1">CGMCC 1.10859</strain>
    </source>
</reference>
<dbReference type="Proteomes" id="UP000634647">
    <property type="component" value="Unassembled WGS sequence"/>
</dbReference>
<reference evidence="1" key="2">
    <citation type="submission" date="2023-06" db="EMBL/GenBank/DDBJ databases">
        <authorList>
            <person name="Sun Q."/>
            <person name="Zhou Y."/>
        </authorList>
    </citation>
    <scope>NUCLEOTIDE SEQUENCE</scope>
    <source>
        <strain evidence="1">CGMCC 1.10859</strain>
    </source>
</reference>
<comment type="caution">
    <text evidence="1">The sequence shown here is derived from an EMBL/GenBank/DDBJ whole genome shotgun (WGS) entry which is preliminary data.</text>
</comment>
<name>A0AAN5A0M9_9RHOB</name>
<proteinExistence type="predicted"/>
<sequence>MINIEAPPLKGYRFPRSIIAYAVWAYHRFALSLRDVEDLLAERGVQVSFIANPSLGCPFRTAVCFLNPTGSACRGGQMASR</sequence>
<evidence type="ECO:0000313" key="2">
    <source>
        <dbReference type="Proteomes" id="UP000634647"/>
    </source>
</evidence>
<gene>
    <name evidence="1" type="ORF">GCM10008024_31780</name>
</gene>
<evidence type="ECO:0000313" key="1">
    <source>
        <dbReference type="EMBL" id="GHE04480.1"/>
    </source>
</evidence>
<dbReference type="EMBL" id="BNAB01000017">
    <property type="protein sequence ID" value="GHE04480.1"/>
    <property type="molecule type" value="Genomic_DNA"/>
</dbReference>
<accession>A0AAN5A0M9</accession>
<protein>
    <recommendedName>
        <fullName evidence="3">Transposase</fullName>
    </recommendedName>
</protein>
<evidence type="ECO:0008006" key="3">
    <source>
        <dbReference type="Google" id="ProtNLM"/>
    </source>
</evidence>